<feature type="compositionally biased region" description="Basic and acidic residues" evidence="1">
    <location>
        <begin position="14"/>
        <end position="23"/>
    </location>
</feature>
<organism evidence="2 3">
    <name type="scientific">Candidatus Similichlamydia laticola</name>
    <dbReference type="NCBI Taxonomy" id="2170265"/>
    <lineage>
        <taxon>Bacteria</taxon>
        <taxon>Pseudomonadati</taxon>
        <taxon>Chlamydiota</taxon>
        <taxon>Chlamydiia</taxon>
        <taxon>Parachlamydiales</taxon>
        <taxon>Candidatus Parilichlamydiaceae</taxon>
        <taxon>Candidatus Similichlamydia</taxon>
    </lineage>
</organism>
<feature type="region of interest" description="Disordered" evidence="1">
    <location>
        <begin position="138"/>
        <end position="173"/>
    </location>
</feature>
<feature type="compositionally biased region" description="Basic and acidic residues" evidence="1">
    <location>
        <begin position="153"/>
        <end position="170"/>
    </location>
</feature>
<sequence length="349" mass="39358">MAQKKSPPPFDLRQLTEKSDPRRKSSSFLQKRKKEDRREWFAEGSFNPYYMHTLPQDYSFTLQETTDFAIGEIPCDIGISREHLCSAVLLKDGHENATRSLQAFVVSELQEQTIPGEIEWHFEEDRPNETLVLVEKRGEIEEGPDSASMTDTSDNREELLPSQEVERGGESEECPFVVDVEEDEEMEALDLSSLQLPPPPLQEIQDASELFEEVEMLQKVDLDIKNEELHSLDGLAKVVQQTHNQMRGEQTIEIDIPITGAEDPIHIALTTYQTAPTEYNLALTGMPPSAVIWALKNKAALIGQLAARGIRVHQLLLSESNRHGALHVRGARSKKQRIGRTVLKDGPSN</sequence>
<feature type="compositionally biased region" description="Pro residues" evidence="1">
    <location>
        <begin position="1"/>
        <end position="10"/>
    </location>
</feature>
<accession>A0A369KJ94</accession>
<dbReference type="EMBL" id="QQBG01000007">
    <property type="protein sequence ID" value="RDB31824.1"/>
    <property type="molecule type" value="Genomic_DNA"/>
</dbReference>
<comment type="caution">
    <text evidence="2">The sequence shown here is derived from an EMBL/GenBank/DDBJ whole genome shotgun (WGS) entry which is preliminary data.</text>
</comment>
<evidence type="ECO:0000256" key="1">
    <source>
        <dbReference type="SAM" id="MobiDB-lite"/>
    </source>
</evidence>
<gene>
    <name evidence="2" type="ORF">HAT2_00067</name>
</gene>
<proteinExistence type="predicted"/>
<protein>
    <submittedName>
        <fullName evidence="2">Uncharacterized protein</fullName>
    </submittedName>
</protein>
<evidence type="ECO:0000313" key="3">
    <source>
        <dbReference type="Proteomes" id="UP000253816"/>
    </source>
</evidence>
<evidence type="ECO:0000313" key="2">
    <source>
        <dbReference type="EMBL" id="RDB31824.1"/>
    </source>
</evidence>
<dbReference type="AlphaFoldDB" id="A0A369KJ94"/>
<keyword evidence="3" id="KW-1185">Reference proteome</keyword>
<name>A0A369KJ94_9BACT</name>
<reference evidence="2 3" key="1">
    <citation type="submission" date="2018-07" db="EMBL/GenBank/DDBJ databases">
        <title>Comparative genomics of the Candidatus Parilichlamydiaceae reveals evidence of convergent evolution and genome reduction in the phylum Chlamydiae.</title>
        <authorList>
            <person name="Taylor-Brown A."/>
            <person name="Polkinghorne A."/>
        </authorList>
    </citation>
    <scope>NUCLEOTIDE SEQUENCE [LARGE SCALE GENOMIC DNA]</scope>
    <source>
        <strain evidence="2 3">Hat2</strain>
    </source>
</reference>
<feature type="region of interest" description="Disordered" evidence="1">
    <location>
        <begin position="1"/>
        <end position="34"/>
    </location>
</feature>
<dbReference type="Proteomes" id="UP000253816">
    <property type="component" value="Unassembled WGS sequence"/>
</dbReference>